<proteinExistence type="predicted"/>
<organism evidence="1 2">
    <name type="scientific">Leifsonia tongyongensis</name>
    <dbReference type="NCBI Taxonomy" id="1268043"/>
    <lineage>
        <taxon>Bacteria</taxon>
        <taxon>Bacillati</taxon>
        <taxon>Actinomycetota</taxon>
        <taxon>Actinomycetes</taxon>
        <taxon>Micrococcales</taxon>
        <taxon>Microbacteriaceae</taxon>
        <taxon>Leifsonia</taxon>
    </lineage>
</organism>
<keyword evidence="2" id="KW-1185">Reference proteome</keyword>
<dbReference type="AlphaFoldDB" id="A0A6L9Y240"/>
<dbReference type="RefSeq" id="WP_163291250.1">
    <property type="nucleotide sequence ID" value="NZ_JAAGWY010000005.1"/>
</dbReference>
<accession>A0A6L9Y240</accession>
<name>A0A6L9Y240_9MICO</name>
<comment type="caution">
    <text evidence="1">The sequence shown here is derived from an EMBL/GenBank/DDBJ whole genome shotgun (WGS) entry which is preliminary data.</text>
</comment>
<dbReference type="Proteomes" id="UP000474967">
    <property type="component" value="Unassembled WGS sequence"/>
</dbReference>
<sequence length="125" mass="13621">MPPRFRPRFELEVPRSFGIDPQATWKSLGPTPSAAQREQRGAARIQHAVACWVRAAAIERFGSVAAYAKHFELDYQREGGLLRGDVVMRLEDVAGARLRLGLPIRIGSQPGEKAGGVALAEPTST</sequence>
<evidence type="ECO:0000313" key="2">
    <source>
        <dbReference type="Proteomes" id="UP000474967"/>
    </source>
</evidence>
<evidence type="ECO:0000313" key="1">
    <source>
        <dbReference type="EMBL" id="NEN07759.1"/>
    </source>
</evidence>
<dbReference type="EMBL" id="JAAGWY010000005">
    <property type="protein sequence ID" value="NEN07759.1"/>
    <property type="molecule type" value="Genomic_DNA"/>
</dbReference>
<protein>
    <submittedName>
        <fullName evidence="1">Uncharacterized protein</fullName>
    </submittedName>
</protein>
<reference evidence="1 2" key="1">
    <citation type="journal article" date="2014" name="J. Microbiol.">
        <title>Diaminobutyricibacter tongyongensis gen. nov., sp. nov. and Homoserinibacter gongjuensis gen. nov., sp. nov. belong to the family Microbacteriaceae.</title>
        <authorList>
            <person name="Kim S.J."/>
            <person name="Ahn J.H."/>
            <person name="Weon H.Y."/>
            <person name="Hamada M."/>
            <person name="Suzuki K."/>
            <person name="Kwon S.W."/>
        </authorList>
    </citation>
    <scope>NUCLEOTIDE SEQUENCE [LARGE SCALE GENOMIC DNA]</scope>
    <source>
        <strain evidence="1 2">NBRC 108724</strain>
    </source>
</reference>
<gene>
    <name evidence="1" type="ORF">G3T36_18030</name>
</gene>